<evidence type="ECO:0000259" key="1">
    <source>
        <dbReference type="Pfam" id="PF19419"/>
    </source>
</evidence>
<evidence type="ECO:0000313" key="2">
    <source>
        <dbReference type="EMBL" id="BAI98997.1"/>
    </source>
</evidence>
<dbReference type="Proteomes" id="UP000007753">
    <property type="component" value="Plasmid pCHQ1"/>
</dbReference>
<name>D4Z8R5_SPHIU</name>
<dbReference type="InterPro" id="IPR046025">
    <property type="entry name" value="DUF5983"/>
</dbReference>
<dbReference type="EMBL" id="AP010805">
    <property type="protein sequence ID" value="BAI98997.1"/>
    <property type="molecule type" value="Genomic_DNA"/>
</dbReference>
<dbReference type="KEGG" id="sjp:SJA_P1-00450"/>
<reference evidence="2 3" key="1">
    <citation type="journal article" date="2010" name="J. Bacteriol.">
        <title>Complete genome sequence of the representative gamma-hexachlorocyclohexane-degrading bacterium Sphingobium japonicum UT26.</title>
        <authorList>
            <person name="Nagata Y."/>
            <person name="Ohtsubo Y."/>
            <person name="Endo R."/>
            <person name="Ichikawa N."/>
            <person name="Ankai A."/>
            <person name="Oguchi A."/>
            <person name="Fukui S."/>
            <person name="Fujita N."/>
            <person name="Tsuda M."/>
        </authorList>
    </citation>
    <scope>NUCLEOTIDE SEQUENCE [LARGE SCALE GENOMIC DNA]</scope>
    <source>
        <strain evidence="3">DSM 16413 / CCM 7287 / MTCC 6362 / UT26 / NBRC 101211 / UT26S</strain>
        <plasmid evidence="2 3">pCHQ1</plasmid>
    </source>
</reference>
<gene>
    <name evidence="2" type="ordered locus">SJA_P1-00450</name>
</gene>
<proteinExistence type="predicted"/>
<protein>
    <recommendedName>
        <fullName evidence="1">DUF5983 domain-containing protein</fullName>
    </recommendedName>
</protein>
<sequence>MSTTSPRDLARLLTRACAAIQFLPGHDPARMALIQDLTEASQNLGALGDRWPIEIHVGTIEHSEGVNGYVGASRSELMEKIGEFCREWWDQINDNRDPATLGDEEVASVYSEKHPEDHVHTDRVQLEAAWPSASGFPIETGQYCVLGIGHLSMPTADVLDQWCSEKSDDRPLPLAETPYGWFIPTREVDEATRADIPADLLAVMQFGRERGFEHVLIDRDAGTTDDLPLFTW</sequence>
<geneLocation type="plasmid" evidence="2 3">
    <name>pCHQ1</name>
</geneLocation>
<dbReference type="HOGENOM" id="CLU_1194275_0_0_5"/>
<accession>D4Z8R5</accession>
<dbReference type="Pfam" id="PF19419">
    <property type="entry name" value="DUF5983"/>
    <property type="match status" value="1"/>
</dbReference>
<feature type="domain" description="DUF5983" evidence="1">
    <location>
        <begin position="143"/>
        <end position="232"/>
    </location>
</feature>
<evidence type="ECO:0000313" key="3">
    <source>
        <dbReference type="Proteomes" id="UP000007753"/>
    </source>
</evidence>
<keyword evidence="3" id="KW-1185">Reference proteome</keyword>
<keyword evidence="2" id="KW-0614">Plasmid</keyword>
<dbReference type="AlphaFoldDB" id="D4Z8R5"/>
<organism evidence="2 3">
    <name type="scientific">Sphingobium indicum (strain DSM 16413 / CCM 7287 / MTCC 6362 / UT26 / NBRC 101211 / UT26S)</name>
    <name type="common">Sphingobium japonicum</name>
    <dbReference type="NCBI Taxonomy" id="452662"/>
    <lineage>
        <taxon>Bacteria</taxon>
        <taxon>Pseudomonadati</taxon>
        <taxon>Pseudomonadota</taxon>
        <taxon>Alphaproteobacteria</taxon>
        <taxon>Sphingomonadales</taxon>
        <taxon>Sphingomonadaceae</taxon>
        <taxon>Sphingobium</taxon>
    </lineage>
</organism>